<evidence type="ECO:0000256" key="1">
    <source>
        <dbReference type="SAM" id="MobiDB-lite"/>
    </source>
</evidence>
<feature type="region of interest" description="Disordered" evidence="1">
    <location>
        <begin position="155"/>
        <end position="217"/>
    </location>
</feature>
<accession>A0A1Y5PLS5</accession>
<dbReference type="AlphaFoldDB" id="A0A1Y5PLS5"/>
<sequence length="412" mass="44358">MSNAWPAPLGATIAPTPHVLRALANERRRGWVERAGACAPRAPMWTSRHGWLDGLRRWAQSPALGQLCAAERVSITAATLLSIAAVMADHADHATGRHVAVTRATIASRVGCDVRTVTAAWRVLRASQWAVEAQRGHGSPDTPSIGRRPSVYHLVPRREPRPPNRPAVHDFHLPPSGGVSCSSPVGRNSPSGRASAPASQNSQIGNRFKTRAVPRRTTARPLAIQRLAAALVASTHGLDRVHIGTICDALTAAGIDPQVWTAHAITDALNADMRTRGWTWPDHITNPGAFLSSRLRRLSWSPPETQTKAGGYAAASIDQAARPEPLTEAARARIAAAQEEIRQVLRDRAQRTAATEPDGRTPNPRPTTTARPIVRPVTAPTPTDAERVAPRSARARHGWRINVPPTVPGRGR</sequence>
<gene>
    <name evidence="2" type="ORF">MHPYR_830011</name>
</gene>
<organism evidence="2">
    <name type="scientific">uncultured Mycobacterium sp</name>
    <dbReference type="NCBI Taxonomy" id="171292"/>
    <lineage>
        <taxon>Bacteria</taxon>
        <taxon>Bacillati</taxon>
        <taxon>Actinomycetota</taxon>
        <taxon>Actinomycetes</taxon>
        <taxon>Mycobacteriales</taxon>
        <taxon>Mycobacteriaceae</taxon>
        <taxon>Mycobacterium</taxon>
        <taxon>environmental samples</taxon>
    </lineage>
</organism>
<feature type="compositionally biased region" description="Basic and acidic residues" evidence="1">
    <location>
        <begin position="156"/>
        <end position="172"/>
    </location>
</feature>
<feature type="compositionally biased region" description="Polar residues" evidence="1">
    <location>
        <begin position="188"/>
        <end position="205"/>
    </location>
</feature>
<protein>
    <submittedName>
        <fullName evidence="2">Replication protein, RepA</fullName>
    </submittedName>
</protein>
<feature type="region of interest" description="Disordered" evidence="1">
    <location>
        <begin position="349"/>
        <end position="412"/>
    </location>
</feature>
<evidence type="ECO:0000313" key="2">
    <source>
        <dbReference type="EMBL" id="SBS79615.1"/>
    </source>
</evidence>
<name>A0A1Y5PLS5_9MYCO</name>
<reference evidence="2" key="1">
    <citation type="submission" date="2016-03" db="EMBL/GenBank/DDBJ databases">
        <authorList>
            <person name="Ploux O."/>
        </authorList>
    </citation>
    <scope>NUCLEOTIDE SEQUENCE</scope>
    <source>
        <strain evidence="2">UC10</strain>
    </source>
</reference>
<feature type="compositionally biased region" description="Low complexity" evidence="1">
    <location>
        <begin position="174"/>
        <end position="186"/>
    </location>
</feature>
<proteinExistence type="predicted"/>
<feature type="compositionally biased region" description="Basic residues" evidence="1">
    <location>
        <begin position="208"/>
        <end position="217"/>
    </location>
</feature>
<dbReference type="EMBL" id="FLQS01000082">
    <property type="protein sequence ID" value="SBS79615.1"/>
    <property type="molecule type" value="Genomic_DNA"/>
</dbReference>
<feature type="compositionally biased region" description="Low complexity" evidence="1">
    <location>
        <begin position="360"/>
        <end position="372"/>
    </location>
</feature>